<evidence type="ECO:0000259" key="2">
    <source>
        <dbReference type="Pfam" id="PF00437"/>
    </source>
</evidence>
<dbReference type="InterPro" id="IPR001482">
    <property type="entry name" value="T2SS/T4SS_dom"/>
</dbReference>
<name>A0AAW7KIW3_ENTFL</name>
<reference evidence="3" key="2">
    <citation type="submission" date="2023-03" db="EMBL/GenBank/DDBJ databases">
        <authorList>
            <person name="Zajac M."/>
            <person name="Kwit R."/>
            <person name="Wasyl D."/>
        </authorList>
    </citation>
    <scope>NUCLEOTIDE SEQUENCE</scope>
    <source>
        <strain evidence="3">691B_2</strain>
    </source>
</reference>
<feature type="domain" description="Bacterial type II secretion system protein E" evidence="2">
    <location>
        <begin position="4"/>
        <end position="96"/>
    </location>
</feature>
<evidence type="ECO:0000256" key="1">
    <source>
        <dbReference type="ARBA" id="ARBA00006611"/>
    </source>
</evidence>
<sequence>MTENVKKLAHQLIEWGVLHGAQDVYFLPNDTEIAISFRTGMQRTPYTQVSAEIGEKLIFHFKFIGGMDVGERRKAQLGATTYLIGETKQRLRLSSVGEIGRAS</sequence>
<organism evidence="3 4">
    <name type="scientific">Enterococcus faecalis</name>
    <name type="common">Streptococcus faecalis</name>
    <dbReference type="NCBI Taxonomy" id="1351"/>
    <lineage>
        <taxon>Bacteria</taxon>
        <taxon>Bacillati</taxon>
        <taxon>Bacillota</taxon>
        <taxon>Bacilli</taxon>
        <taxon>Lactobacillales</taxon>
        <taxon>Enterococcaceae</taxon>
        <taxon>Enterococcus</taxon>
    </lineage>
</organism>
<reference evidence="3" key="1">
    <citation type="journal article" date="2023" name="Pathogens">
        <title>Prevalence of Enterococcus spp. and the Whole-Genome Characteristics of Enterococcus faecium and Enterococcus faecalis Strains Isolated from Free-Living Birds in Poland.</title>
        <authorList>
            <person name="Kwit R."/>
            <person name="Zajac M."/>
            <person name="Smialowska-Weglinska A."/>
            <person name="Skarzynska M."/>
            <person name="Bomba A."/>
            <person name="Lalak A."/>
            <person name="Skrzypiec E."/>
            <person name="Wojdat D."/>
            <person name="Koza W."/>
            <person name="Mikos-Wojewoda E."/>
            <person name="Pasim P."/>
            <person name="Skora M."/>
            <person name="Polak M."/>
            <person name="Wiacek J."/>
            <person name="Wasyl D."/>
        </authorList>
    </citation>
    <scope>NUCLEOTIDE SEQUENCE</scope>
    <source>
        <strain evidence="3">691B_2</strain>
    </source>
</reference>
<dbReference type="RefSeq" id="WP_353894602.1">
    <property type="nucleotide sequence ID" value="NZ_JAREWH010000116.1"/>
</dbReference>
<protein>
    <submittedName>
        <fullName evidence="3">Secretion system protein E</fullName>
    </submittedName>
</protein>
<dbReference type="Gene3D" id="3.30.450.90">
    <property type="match status" value="1"/>
</dbReference>
<dbReference type="Pfam" id="PF00437">
    <property type="entry name" value="T2SSE"/>
    <property type="match status" value="1"/>
</dbReference>
<gene>
    <name evidence="3" type="ORF">P0E79_16255</name>
</gene>
<dbReference type="AlphaFoldDB" id="A0AAW7KIW3"/>
<proteinExistence type="inferred from homology"/>
<accession>A0AAW7KIW3</accession>
<dbReference type="EMBL" id="JAREWH010000116">
    <property type="protein sequence ID" value="MDN3194017.1"/>
    <property type="molecule type" value="Genomic_DNA"/>
</dbReference>
<evidence type="ECO:0000313" key="4">
    <source>
        <dbReference type="Proteomes" id="UP001173174"/>
    </source>
</evidence>
<dbReference type="SUPFAM" id="SSF52540">
    <property type="entry name" value="P-loop containing nucleoside triphosphate hydrolases"/>
    <property type="match status" value="1"/>
</dbReference>
<dbReference type="InterPro" id="IPR027417">
    <property type="entry name" value="P-loop_NTPase"/>
</dbReference>
<feature type="non-terminal residue" evidence="3">
    <location>
        <position position="103"/>
    </location>
</feature>
<comment type="similarity">
    <text evidence="1">Belongs to the GSP E family.</text>
</comment>
<evidence type="ECO:0000313" key="3">
    <source>
        <dbReference type="EMBL" id="MDN3194017.1"/>
    </source>
</evidence>
<comment type="caution">
    <text evidence="3">The sequence shown here is derived from an EMBL/GenBank/DDBJ whole genome shotgun (WGS) entry which is preliminary data.</text>
</comment>
<dbReference type="Proteomes" id="UP001173174">
    <property type="component" value="Unassembled WGS sequence"/>
</dbReference>